<feature type="region of interest" description="Disordered" evidence="1">
    <location>
        <begin position="61"/>
        <end position="82"/>
    </location>
</feature>
<dbReference type="EMBL" id="JMIY01000003">
    <property type="protein sequence ID" value="KCZ72348.1"/>
    <property type="molecule type" value="Genomic_DNA"/>
</dbReference>
<gene>
    <name evidence="2" type="ORF">ANME2D_01754</name>
</gene>
<evidence type="ECO:0000313" key="3">
    <source>
        <dbReference type="Proteomes" id="UP000027153"/>
    </source>
</evidence>
<protein>
    <submittedName>
        <fullName evidence="2">Uncharacterized protein</fullName>
    </submittedName>
</protein>
<evidence type="ECO:0000256" key="1">
    <source>
        <dbReference type="SAM" id="MobiDB-lite"/>
    </source>
</evidence>
<dbReference type="RefSeq" id="WP_048090492.1">
    <property type="nucleotide sequence ID" value="NZ_JMIY01000003.1"/>
</dbReference>
<dbReference type="AlphaFoldDB" id="A0A062V6Z8"/>
<evidence type="ECO:0000313" key="2">
    <source>
        <dbReference type="EMBL" id="KCZ72348.1"/>
    </source>
</evidence>
<sequence length="82" mass="9530">MPEYPVINALNVEKDAIIVEKKVLEALVAQYGTPHFIQKKQRDKTLHFTFLNHKTIIAYEESTDEKAPPKKKQADHQRSQSR</sequence>
<keyword evidence="3" id="KW-1185">Reference proteome</keyword>
<reference evidence="2 3" key="1">
    <citation type="journal article" date="2013" name="Nature">
        <title>Anaerobic oxidation of methane coupled to nitrate reduction in a novel archaeal lineage.</title>
        <authorList>
            <person name="Haroon M.F."/>
            <person name="Hu S."/>
            <person name="Shi Y."/>
            <person name="Imelfort M."/>
            <person name="Keller J."/>
            <person name="Hugenholtz P."/>
            <person name="Yuan Z."/>
            <person name="Tyson G.W."/>
        </authorList>
    </citation>
    <scope>NUCLEOTIDE SEQUENCE [LARGE SCALE GENOMIC DNA]</scope>
    <source>
        <strain evidence="2 3">ANME-2d</strain>
    </source>
</reference>
<proteinExistence type="predicted"/>
<dbReference type="Proteomes" id="UP000027153">
    <property type="component" value="Unassembled WGS sequence"/>
</dbReference>
<accession>A0A062V6Z8</accession>
<organism evidence="2 3">
    <name type="scientific">Candidatus Methanoperedens nitratireducens</name>
    <dbReference type="NCBI Taxonomy" id="1392998"/>
    <lineage>
        <taxon>Archaea</taxon>
        <taxon>Methanobacteriati</taxon>
        <taxon>Methanobacteriota</taxon>
        <taxon>Stenosarchaea group</taxon>
        <taxon>Methanomicrobia</taxon>
        <taxon>Methanosarcinales</taxon>
        <taxon>ANME-2 cluster</taxon>
        <taxon>Candidatus Methanoperedentaceae</taxon>
        <taxon>Candidatus Methanoperedens</taxon>
    </lineage>
</organism>
<feature type="compositionally biased region" description="Basic and acidic residues" evidence="1">
    <location>
        <begin position="64"/>
        <end position="82"/>
    </location>
</feature>
<name>A0A062V6Z8_9EURY</name>
<comment type="caution">
    <text evidence="2">The sequence shown here is derived from an EMBL/GenBank/DDBJ whole genome shotgun (WGS) entry which is preliminary data.</text>
</comment>